<evidence type="ECO:0000313" key="2">
    <source>
        <dbReference type="EMBL" id="MCA5893382.1"/>
    </source>
</evidence>
<sequence>MTPFRAAPAGYVARWDAVEREVLARVARDVSELLRAESGIGPDLELSDGVAFTGVARVPHDPAVQRLLPDAHRDDPDVAAEFRHLTQTDLAARKAARLEAFAQALDPQGGTGTDEVLVERQDAEDFAGALTDVRLVLAERLALEDDDDVTALHDEVVAGLVDPDDDGPDDDHPDDDHPDDGGPDDGVDAGPGELGDGGFVLAPDERRYWGGVFVAAGFAQESLMDELLADLRAGR</sequence>
<keyword evidence="3" id="KW-1185">Reference proteome</keyword>
<feature type="compositionally biased region" description="Acidic residues" evidence="1">
    <location>
        <begin position="162"/>
        <end position="187"/>
    </location>
</feature>
<proteinExistence type="predicted"/>
<dbReference type="InterPro" id="IPR018561">
    <property type="entry name" value="AosR"/>
</dbReference>
<reference evidence="2 3" key="1">
    <citation type="submission" date="2021-09" db="EMBL/GenBank/DDBJ databases">
        <title>Isoptericola luteus sp. nov., a novel bacterium isolated from Harbin, the capital city of Heilongjiang province.</title>
        <authorList>
            <person name="Li J."/>
        </authorList>
    </citation>
    <scope>NUCLEOTIDE SEQUENCE [LARGE SCALE GENOMIC DNA]</scope>
    <source>
        <strain evidence="2 3">NEAU-Y5</strain>
    </source>
</reference>
<evidence type="ECO:0000313" key="3">
    <source>
        <dbReference type="Proteomes" id="UP001319870"/>
    </source>
</evidence>
<accession>A0ABS7ZFY2</accession>
<organism evidence="2 3">
    <name type="scientific">Isoptericola luteus</name>
    <dbReference type="NCBI Taxonomy" id="2879484"/>
    <lineage>
        <taxon>Bacteria</taxon>
        <taxon>Bacillati</taxon>
        <taxon>Actinomycetota</taxon>
        <taxon>Actinomycetes</taxon>
        <taxon>Micrococcales</taxon>
        <taxon>Promicromonosporaceae</taxon>
        <taxon>Isoptericola</taxon>
    </lineage>
</organism>
<dbReference type="EMBL" id="JAIXCQ010000004">
    <property type="protein sequence ID" value="MCA5893382.1"/>
    <property type="molecule type" value="Genomic_DNA"/>
</dbReference>
<feature type="region of interest" description="Disordered" evidence="1">
    <location>
        <begin position="159"/>
        <end position="200"/>
    </location>
</feature>
<evidence type="ECO:0000256" key="1">
    <source>
        <dbReference type="SAM" id="MobiDB-lite"/>
    </source>
</evidence>
<dbReference type="Pfam" id="PF09438">
    <property type="entry name" value="DUF2017"/>
    <property type="match status" value="1"/>
</dbReference>
<comment type="caution">
    <text evidence="2">The sequence shown here is derived from an EMBL/GenBank/DDBJ whole genome shotgun (WGS) entry which is preliminary data.</text>
</comment>
<name>A0ABS7ZFY2_9MICO</name>
<gene>
    <name evidence="2" type="ORF">LEP48_08455</name>
</gene>
<protein>
    <submittedName>
        <fullName evidence="2">DUF2017 domain-containing protein</fullName>
    </submittedName>
</protein>
<dbReference type="RefSeq" id="WP_225565134.1">
    <property type="nucleotide sequence ID" value="NZ_JAIXCQ010000004.1"/>
</dbReference>
<dbReference type="Proteomes" id="UP001319870">
    <property type="component" value="Unassembled WGS sequence"/>
</dbReference>